<protein>
    <submittedName>
        <fullName evidence="2">Uncharacterized protein</fullName>
    </submittedName>
</protein>
<dbReference type="Proteomes" id="UP000244336">
    <property type="component" value="Chromosome 1"/>
</dbReference>
<dbReference type="EMBL" id="CM009749">
    <property type="protein sequence ID" value="PUZ76686.1"/>
    <property type="molecule type" value="Genomic_DNA"/>
</dbReference>
<evidence type="ECO:0000256" key="1">
    <source>
        <dbReference type="SAM" id="MobiDB-lite"/>
    </source>
</evidence>
<organism evidence="2 3">
    <name type="scientific">Panicum hallii var. hallii</name>
    <dbReference type="NCBI Taxonomy" id="1504633"/>
    <lineage>
        <taxon>Eukaryota</taxon>
        <taxon>Viridiplantae</taxon>
        <taxon>Streptophyta</taxon>
        <taxon>Embryophyta</taxon>
        <taxon>Tracheophyta</taxon>
        <taxon>Spermatophyta</taxon>
        <taxon>Magnoliopsida</taxon>
        <taxon>Liliopsida</taxon>
        <taxon>Poales</taxon>
        <taxon>Poaceae</taxon>
        <taxon>PACMAD clade</taxon>
        <taxon>Panicoideae</taxon>
        <taxon>Panicodae</taxon>
        <taxon>Paniceae</taxon>
        <taxon>Panicinae</taxon>
        <taxon>Panicum</taxon>
        <taxon>Panicum sect. Panicum</taxon>
    </lineage>
</organism>
<gene>
    <name evidence="2" type="ORF">GQ55_1G310600</name>
</gene>
<feature type="compositionally biased region" description="Basic and acidic residues" evidence="1">
    <location>
        <begin position="7"/>
        <end position="17"/>
    </location>
</feature>
<reference evidence="2 3" key="1">
    <citation type="submission" date="2018-04" db="EMBL/GenBank/DDBJ databases">
        <title>WGS assembly of Panicum hallii var. hallii HAL2.</title>
        <authorList>
            <person name="Lovell J."/>
            <person name="Jenkins J."/>
            <person name="Lowry D."/>
            <person name="Mamidi S."/>
            <person name="Sreedasyam A."/>
            <person name="Weng X."/>
            <person name="Barry K."/>
            <person name="Bonette J."/>
            <person name="Campitelli B."/>
            <person name="Daum C."/>
            <person name="Gordon S."/>
            <person name="Gould B."/>
            <person name="Lipzen A."/>
            <person name="MacQueen A."/>
            <person name="Palacio-Mejia J."/>
            <person name="Plott C."/>
            <person name="Shakirov E."/>
            <person name="Shu S."/>
            <person name="Yoshinaga Y."/>
            <person name="Zane M."/>
            <person name="Rokhsar D."/>
            <person name="Grimwood J."/>
            <person name="Schmutz J."/>
            <person name="Juenger T."/>
        </authorList>
    </citation>
    <scope>NUCLEOTIDE SEQUENCE [LARGE SCALE GENOMIC DNA]</scope>
    <source>
        <strain evidence="3">cv. HAL2</strain>
    </source>
</reference>
<name>A0A2T7F9E0_9POAL</name>
<keyword evidence="3" id="KW-1185">Reference proteome</keyword>
<proteinExistence type="predicted"/>
<evidence type="ECO:0000313" key="3">
    <source>
        <dbReference type="Proteomes" id="UP000244336"/>
    </source>
</evidence>
<sequence length="117" mass="12773">MPVDDGEPVRAGDDSSPARHRWRMLQGSFTEDRSRRSHTSDVPSPAAPSRQFATVRRRHATFAAGLRSPQSGASQGKGMEMIKISPLLLLVFSSSNCSAWTGPNGVSFWRSFGPQNT</sequence>
<evidence type="ECO:0000313" key="2">
    <source>
        <dbReference type="EMBL" id="PUZ76686.1"/>
    </source>
</evidence>
<dbReference type="Gramene" id="PUZ76686">
    <property type="protein sequence ID" value="PUZ76686"/>
    <property type="gene ID" value="GQ55_1G310600"/>
</dbReference>
<accession>A0A2T7F9E0</accession>
<feature type="region of interest" description="Disordered" evidence="1">
    <location>
        <begin position="1"/>
        <end position="53"/>
    </location>
</feature>
<dbReference type="AlphaFoldDB" id="A0A2T7F9E0"/>